<dbReference type="Gene3D" id="3.40.630.190">
    <property type="entry name" value="LCP protein"/>
    <property type="match status" value="1"/>
</dbReference>
<keyword evidence="3" id="KW-0812">Transmembrane</keyword>
<dbReference type="Pfam" id="PF03816">
    <property type="entry name" value="LytR_cpsA_psr"/>
    <property type="match status" value="1"/>
</dbReference>
<comment type="caution">
    <text evidence="5">The sequence shown here is derived from an EMBL/GenBank/DDBJ whole genome shotgun (WGS) entry which is preliminary data.</text>
</comment>
<feature type="transmembrane region" description="Helical" evidence="3">
    <location>
        <begin position="21"/>
        <end position="45"/>
    </location>
</feature>
<dbReference type="EMBL" id="JBHFAB010000007">
    <property type="protein sequence ID" value="MFC1417261.1"/>
    <property type="molecule type" value="Genomic_DNA"/>
</dbReference>
<evidence type="ECO:0000313" key="6">
    <source>
        <dbReference type="Proteomes" id="UP001592531"/>
    </source>
</evidence>
<keyword evidence="3" id="KW-1133">Transmembrane helix</keyword>
<name>A0ABV6VUJ3_9ACTN</name>
<comment type="similarity">
    <text evidence="1">Belongs to the LytR/CpsA/Psr (LCP) family.</text>
</comment>
<feature type="domain" description="Cell envelope-related transcriptional attenuator" evidence="4">
    <location>
        <begin position="100"/>
        <end position="255"/>
    </location>
</feature>
<dbReference type="Proteomes" id="UP001592531">
    <property type="component" value="Unassembled WGS sequence"/>
</dbReference>
<evidence type="ECO:0000313" key="5">
    <source>
        <dbReference type="EMBL" id="MFC1417261.1"/>
    </source>
</evidence>
<dbReference type="NCBIfam" id="TIGR00350">
    <property type="entry name" value="lytR_cpsA_psr"/>
    <property type="match status" value="1"/>
</dbReference>
<dbReference type="InterPro" id="IPR004474">
    <property type="entry name" value="LytR_CpsA_psr"/>
</dbReference>
<sequence length="384" mass="39234">MTDKSDEKPQPAESGRPRRRLLRILAWSTAAVLVLCAGAGGYVYWRLNSNLRTVDISGALGSDRPGASGSGTMNILLLGSDSRSGSNGQLAGGAADGTARSDTAMVIHVNQAHDHADIVSIPRDTLVSRPSCPSVKGGTAAAADGAMFNTAYEVGGPACAVKTVESMTGLRMDHYVELDFSGFAKLIDALGGVTVTTTVPIDDQKSGLHLAAGTHTLNGTQALAFVRTRHGVGDGSDLGRIELQQQMMKSILTKVEGMGLLSDPVKLLDIADTATSALTTDSQLGSVTSLVSLAEGMRGIGDKDITAVTMPTVVAPSDPNRLVALDPQAADLWAALALDQPVPASVLALQLQNPATSPTPAAGPSASSGAGPSASGTSSDRSPE</sequence>
<dbReference type="RefSeq" id="WP_380535225.1">
    <property type="nucleotide sequence ID" value="NZ_JBHFAB010000007.1"/>
</dbReference>
<dbReference type="PANTHER" id="PTHR33392">
    <property type="entry name" value="POLYISOPRENYL-TEICHOIC ACID--PEPTIDOGLYCAN TEICHOIC ACID TRANSFERASE TAGU"/>
    <property type="match status" value="1"/>
</dbReference>
<accession>A0ABV6VUJ3</accession>
<protein>
    <submittedName>
        <fullName evidence="5">LCP family protein</fullName>
    </submittedName>
</protein>
<evidence type="ECO:0000256" key="2">
    <source>
        <dbReference type="SAM" id="MobiDB-lite"/>
    </source>
</evidence>
<keyword evidence="6" id="KW-1185">Reference proteome</keyword>
<proteinExistence type="inferred from homology"/>
<evidence type="ECO:0000256" key="3">
    <source>
        <dbReference type="SAM" id="Phobius"/>
    </source>
</evidence>
<reference evidence="5 6" key="1">
    <citation type="submission" date="2024-09" db="EMBL/GenBank/DDBJ databases">
        <authorList>
            <person name="Lee S.D."/>
        </authorList>
    </citation>
    <scope>NUCLEOTIDE SEQUENCE [LARGE SCALE GENOMIC DNA]</scope>
    <source>
        <strain evidence="5 6">N8-3</strain>
    </source>
</reference>
<dbReference type="PANTHER" id="PTHR33392:SF6">
    <property type="entry name" value="POLYISOPRENYL-TEICHOIC ACID--PEPTIDOGLYCAN TEICHOIC ACID TRANSFERASE TAGU"/>
    <property type="match status" value="1"/>
</dbReference>
<keyword evidence="3" id="KW-0472">Membrane</keyword>
<gene>
    <name evidence="5" type="ORF">ACEZDE_11460</name>
</gene>
<feature type="region of interest" description="Disordered" evidence="2">
    <location>
        <begin position="354"/>
        <end position="384"/>
    </location>
</feature>
<evidence type="ECO:0000259" key="4">
    <source>
        <dbReference type="Pfam" id="PF03816"/>
    </source>
</evidence>
<evidence type="ECO:0000256" key="1">
    <source>
        <dbReference type="ARBA" id="ARBA00006068"/>
    </source>
</evidence>
<organism evidence="5 6">
    <name type="scientific">Streptacidiphilus cavernicola</name>
    <dbReference type="NCBI Taxonomy" id="3342716"/>
    <lineage>
        <taxon>Bacteria</taxon>
        <taxon>Bacillati</taxon>
        <taxon>Actinomycetota</taxon>
        <taxon>Actinomycetes</taxon>
        <taxon>Kitasatosporales</taxon>
        <taxon>Streptomycetaceae</taxon>
        <taxon>Streptacidiphilus</taxon>
    </lineage>
</organism>
<dbReference type="InterPro" id="IPR050922">
    <property type="entry name" value="LytR/CpsA/Psr_CW_biosynth"/>
</dbReference>